<accession>A0A3M9Y8N4</accession>
<keyword evidence="3" id="KW-1185">Reference proteome</keyword>
<comment type="caution">
    <text evidence="2">The sequence shown here is derived from an EMBL/GenBank/DDBJ whole genome shotgun (WGS) entry which is preliminary data.</text>
</comment>
<evidence type="ECO:0000313" key="2">
    <source>
        <dbReference type="EMBL" id="RNJ56849.1"/>
    </source>
</evidence>
<dbReference type="STRING" id="1051616.A0A3M9Y8N4"/>
<dbReference type="InterPro" id="IPR029058">
    <property type="entry name" value="AB_hydrolase_fold"/>
</dbReference>
<dbReference type="Pfam" id="PF00975">
    <property type="entry name" value="Thioesterase"/>
    <property type="match status" value="1"/>
</dbReference>
<dbReference type="InterPro" id="IPR001031">
    <property type="entry name" value="Thioesterase"/>
</dbReference>
<evidence type="ECO:0000259" key="1">
    <source>
        <dbReference type="Pfam" id="PF00975"/>
    </source>
</evidence>
<proteinExistence type="predicted"/>
<dbReference type="SUPFAM" id="SSF53474">
    <property type="entry name" value="alpha/beta-Hydrolases"/>
    <property type="match status" value="1"/>
</dbReference>
<dbReference type="GeneID" id="39610554"/>
<name>A0A3M9Y8N4_9PEZI</name>
<dbReference type="RefSeq" id="XP_028495007.1">
    <property type="nucleotide sequence ID" value="XM_028640985.1"/>
</dbReference>
<organism evidence="2 3">
    <name type="scientific">Verticillium nonalfalfae</name>
    <dbReference type="NCBI Taxonomy" id="1051616"/>
    <lineage>
        <taxon>Eukaryota</taxon>
        <taxon>Fungi</taxon>
        <taxon>Dikarya</taxon>
        <taxon>Ascomycota</taxon>
        <taxon>Pezizomycotina</taxon>
        <taxon>Sordariomycetes</taxon>
        <taxon>Hypocreomycetidae</taxon>
        <taxon>Glomerellales</taxon>
        <taxon>Plectosphaerellaceae</taxon>
        <taxon>Verticillium</taxon>
    </lineage>
</organism>
<feature type="domain" description="Thioesterase" evidence="1">
    <location>
        <begin position="54"/>
        <end position="159"/>
    </location>
</feature>
<gene>
    <name evidence="2" type="ORF">D7B24_006865</name>
</gene>
<dbReference type="Gene3D" id="3.40.50.1820">
    <property type="entry name" value="alpha/beta hydrolase"/>
    <property type="match status" value="1"/>
</dbReference>
<evidence type="ECO:0000313" key="3">
    <source>
        <dbReference type="Proteomes" id="UP000267145"/>
    </source>
</evidence>
<protein>
    <submittedName>
        <fullName evidence="2">Putative PKS/NRPS-like protein biosynthetic cluster</fullName>
    </submittedName>
</protein>
<dbReference type="EMBL" id="RBVV01000050">
    <property type="protein sequence ID" value="RNJ56849.1"/>
    <property type="molecule type" value="Genomic_DNA"/>
</dbReference>
<dbReference type="Proteomes" id="UP000267145">
    <property type="component" value="Unassembled WGS sequence"/>
</dbReference>
<reference evidence="2 3" key="1">
    <citation type="submission" date="2018-10" db="EMBL/GenBank/DDBJ databases">
        <title>Genome sequence of Verticillium nonalfalfae VnAa140.</title>
        <authorList>
            <person name="Stajich J.E."/>
            <person name="Kasson M.T."/>
        </authorList>
    </citation>
    <scope>NUCLEOTIDE SEQUENCE [LARGE SCALE GENOMIC DNA]</scope>
    <source>
        <strain evidence="2 3">VnAa140</strain>
    </source>
</reference>
<dbReference type="AlphaFoldDB" id="A0A3M9Y8N4"/>
<sequence>MDQDVTLTRDHYDLELQQRSGGPHNDNRAKQNMLGPNPAMIQRCFGDMEAQQLPLVLIHDGGGTCFDYRLLERQGRAVYAIHNPRFRSGRPWKGGIREMAGVYVELVRSLMPQGGAIILGGWSLGGMVALEMAKVLEGDTKVGVAGVVMVDSVAPSEQGGPTRSAAEAWLPNQIRLPDLSMSCPAEIRVGVFRSLKQASTLVSTWTPPTWDAGNPSVWVQGGVEASVGEHTVPCTPDFLAASPRLRGPSLAADDGDGASGRKLTLDLTTTERTRGKRQTRRRPMVVLLRAMGRVPTPRGVTSRVDLQRHERLLGWQRHGCRLVDVVRDVPGDHFSLFSSEHVGGLSAELQGSCQAISQYYWAGLA</sequence>